<evidence type="ECO:0000313" key="1">
    <source>
        <dbReference type="EMBL" id="AGH45605.1"/>
    </source>
</evidence>
<keyword evidence="2" id="KW-1185">Reference proteome</keyword>
<dbReference type="HOGENOM" id="CLU_3346942_0_0_6"/>
<dbReference type="EMBL" id="CP003837">
    <property type="protein sequence ID" value="AGH45605.1"/>
    <property type="molecule type" value="Genomic_DNA"/>
</dbReference>
<dbReference type="KEGG" id="gps:C427_3496"/>
<proteinExistence type="predicted"/>
<accession>K7A119</accession>
<reference evidence="1 2" key="1">
    <citation type="journal article" date="2013" name="Genome Announc.">
        <title>Complete Genome Sequence of Glaciecola psychrophila Strain 170T.</title>
        <authorList>
            <person name="Yin J."/>
            <person name="Chen J."/>
            <person name="Liu G."/>
            <person name="Yu Y."/>
            <person name="Song L."/>
            <person name="Wang X."/>
            <person name="Qu X."/>
        </authorList>
    </citation>
    <scope>NUCLEOTIDE SEQUENCE [LARGE SCALE GENOMIC DNA]</scope>
    <source>
        <strain evidence="1 2">170</strain>
    </source>
</reference>
<dbReference type="Proteomes" id="UP000011864">
    <property type="component" value="Chromosome"/>
</dbReference>
<dbReference type="AlphaFoldDB" id="K7A119"/>
<organism evidence="1 2">
    <name type="scientific">Paraglaciecola psychrophila 170</name>
    <dbReference type="NCBI Taxonomy" id="1129794"/>
    <lineage>
        <taxon>Bacteria</taxon>
        <taxon>Pseudomonadati</taxon>
        <taxon>Pseudomonadota</taxon>
        <taxon>Gammaproteobacteria</taxon>
        <taxon>Alteromonadales</taxon>
        <taxon>Alteromonadaceae</taxon>
        <taxon>Paraglaciecola</taxon>
    </lineage>
</organism>
<sequence>MCLMTTQQAIYYPDNIYALAYFELSHLFYPFHTNLAG</sequence>
<gene>
    <name evidence="1" type="ORF">C427_3496</name>
</gene>
<evidence type="ECO:0000313" key="2">
    <source>
        <dbReference type="Proteomes" id="UP000011864"/>
    </source>
</evidence>
<dbReference type="STRING" id="1129794.C427_3496"/>
<protein>
    <submittedName>
        <fullName evidence="1">Uncharacterized protein</fullName>
    </submittedName>
</protein>
<name>K7A119_9ALTE</name>